<dbReference type="Proteomes" id="UP000237105">
    <property type="component" value="Unassembled WGS sequence"/>
</dbReference>
<dbReference type="PANTHER" id="PTHR31325">
    <property type="entry name" value="OS01G0798800 PROTEIN-RELATED"/>
    <property type="match status" value="1"/>
</dbReference>
<feature type="transmembrane region" description="Helical" evidence="1">
    <location>
        <begin position="142"/>
        <end position="158"/>
    </location>
</feature>
<dbReference type="OrthoDB" id="1689146at2759"/>
<keyword evidence="1" id="KW-1133">Transmembrane helix</keyword>
<accession>A0A2P5BKF2</accession>
<reference evidence="4" key="1">
    <citation type="submission" date="2016-06" db="EMBL/GenBank/DDBJ databases">
        <title>Parallel loss of symbiosis genes in relatives of nitrogen-fixing non-legume Parasponia.</title>
        <authorList>
            <person name="Van Velzen R."/>
            <person name="Holmer R."/>
            <person name="Bu F."/>
            <person name="Rutten L."/>
            <person name="Van Zeijl A."/>
            <person name="Liu W."/>
            <person name="Santuari L."/>
            <person name="Cao Q."/>
            <person name="Sharma T."/>
            <person name="Shen D."/>
            <person name="Roswanjaya Y."/>
            <person name="Wardhani T."/>
            <person name="Kalhor M.S."/>
            <person name="Jansen J."/>
            <person name="Van den Hoogen J."/>
            <person name="Gungor B."/>
            <person name="Hartog M."/>
            <person name="Hontelez J."/>
            <person name="Verver J."/>
            <person name="Yang W.-C."/>
            <person name="Schijlen E."/>
            <person name="Repin R."/>
            <person name="Schilthuizen M."/>
            <person name="Schranz E."/>
            <person name="Heidstra R."/>
            <person name="Miyata K."/>
            <person name="Fedorova E."/>
            <person name="Kohlen W."/>
            <person name="Bisseling T."/>
            <person name="Smit S."/>
            <person name="Geurts R."/>
        </authorList>
    </citation>
    <scope>NUCLEOTIDE SEQUENCE [LARGE SCALE GENOMIC DNA]</scope>
    <source>
        <strain evidence="4">cv. WU1-14</strain>
    </source>
</reference>
<sequence length="674" mass="77106">MELPIPKSVKKLWDAWHLRVLIILSLFLQVFLVSFSSQRQRSKSIFLLIFIWSAYLLADWVAAVAIGVIIKTQTDLCDQPNMGDDLLAFWASFLLLHLGGPDSITSYALEDNEFWLRHVLGLFFQGLAAAYSIYLTLPTNKLWLPAILVFIVGIFKYGERTYALYLASFDGFGAAASRDSSLRSSSQNLSTESTSTMMPNTIRTSSQIQQASVETMATPVPGVLWLPDLKHLNGMQQLEVAYKLFGHFKGLIVDTYLSLQVRTSSQKAFLEADHMSAFKVIEYELSILYEVLHTKVFAARRRIGFTFRFIGFCFMLGAFLFFLLTEKHDNLDKFDITITYALVIGAIVLDFVSFVQLLSSDLTLGAHNGSWKRYIPSIIEKRSRWSELIFQYNMISYCLDESPMWVIYKLPGYFRSRGTIDKIKIALFSSSEKVTEEVKELVFNELKRKSENVKNAQDVLTVSVQKGHSALSSPSYSKLQWSVKMFEYSETVLLWHLATELCYHKEKDKLSTKPTRVCKLLSDYMFYLLLMQPSLLSPVLGNWNVVLQDTCAEANRFFHKHKISSRDDHSKACEKILSIKTESDKLAVAIKKFKSKSLLFDACFLAKELQRLDDQWDVMARMWVELMSYAAINCFPIVHAQQLGKGGELWTFTWLLLNHLGLGLQFAYNFKTDS</sequence>
<dbReference type="InterPro" id="IPR007658">
    <property type="entry name" value="DUF594"/>
</dbReference>
<evidence type="ECO:0000313" key="3">
    <source>
        <dbReference type="EMBL" id="PON49269.1"/>
    </source>
</evidence>
<feature type="transmembrane region" description="Helical" evidence="1">
    <location>
        <begin position="16"/>
        <end position="33"/>
    </location>
</feature>
<dbReference type="EMBL" id="JXTB01000264">
    <property type="protein sequence ID" value="PON49269.1"/>
    <property type="molecule type" value="Genomic_DNA"/>
</dbReference>
<feature type="transmembrane region" description="Helical" evidence="1">
    <location>
        <begin position="116"/>
        <end position="136"/>
    </location>
</feature>
<evidence type="ECO:0000313" key="4">
    <source>
        <dbReference type="Proteomes" id="UP000237105"/>
    </source>
</evidence>
<keyword evidence="1" id="KW-0472">Membrane</keyword>
<gene>
    <name evidence="3" type="ORF">PanWU01x14_231440</name>
</gene>
<comment type="caution">
    <text evidence="3">The sequence shown here is derived from an EMBL/GenBank/DDBJ whole genome shotgun (WGS) entry which is preliminary data.</text>
</comment>
<dbReference type="InterPro" id="IPR025315">
    <property type="entry name" value="DUF4220"/>
</dbReference>
<dbReference type="STRING" id="3476.A0A2P5BKF2"/>
<proteinExistence type="predicted"/>
<feature type="transmembrane region" description="Helical" evidence="1">
    <location>
        <begin position="336"/>
        <end position="358"/>
    </location>
</feature>
<feature type="domain" description="DUF4220" evidence="2">
    <location>
        <begin position="52"/>
        <end position="397"/>
    </location>
</feature>
<evidence type="ECO:0000259" key="2">
    <source>
        <dbReference type="Pfam" id="PF13968"/>
    </source>
</evidence>
<feature type="transmembrane region" description="Helical" evidence="1">
    <location>
        <begin position="90"/>
        <end position="109"/>
    </location>
</feature>
<dbReference type="Pfam" id="PF13968">
    <property type="entry name" value="DUF4220"/>
    <property type="match status" value="1"/>
</dbReference>
<dbReference type="Pfam" id="PF04578">
    <property type="entry name" value="DUF594"/>
    <property type="match status" value="1"/>
</dbReference>
<keyword evidence="4" id="KW-1185">Reference proteome</keyword>
<organism evidence="3 4">
    <name type="scientific">Parasponia andersonii</name>
    <name type="common">Sponia andersonii</name>
    <dbReference type="NCBI Taxonomy" id="3476"/>
    <lineage>
        <taxon>Eukaryota</taxon>
        <taxon>Viridiplantae</taxon>
        <taxon>Streptophyta</taxon>
        <taxon>Embryophyta</taxon>
        <taxon>Tracheophyta</taxon>
        <taxon>Spermatophyta</taxon>
        <taxon>Magnoliopsida</taxon>
        <taxon>eudicotyledons</taxon>
        <taxon>Gunneridae</taxon>
        <taxon>Pentapetalae</taxon>
        <taxon>rosids</taxon>
        <taxon>fabids</taxon>
        <taxon>Rosales</taxon>
        <taxon>Cannabaceae</taxon>
        <taxon>Parasponia</taxon>
    </lineage>
</organism>
<feature type="transmembrane region" description="Helical" evidence="1">
    <location>
        <begin position="45"/>
        <end position="70"/>
    </location>
</feature>
<feature type="transmembrane region" description="Helical" evidence="1">
    <location>
        <begin position="305"/>
        <end position="324"/>
    </location>
</feature>
<evidence type="ECO:0000256" key="1">
    <source>
        <dbReference type="SAM" id="Phobius"/>
    </source>
</evidence>
<protein>
    <recommendedName>
        <fullName evidence="2">DUF4220 domain-containing protein</fullName>
    </recommendedName>
</protein>
<dbReference type="AlphaFoldDB" id="A0A2P5BKF2"/>
<name>A0A2P5BKF2_PARAD</name>
<keyword evidence="1" id="KW-0812">Transmembrane</keyword>